<dbReference type="InterPro" id="IPR051453">
    <property type="entry name" value="MBL_Glyoxalase_II"/>
</dbReference>
<reference evidence="6 7" key="1">
    <citation type="submission" date="2018-08" db="EMBL/GenBank/DDBJ databases">
        <title>A genome reference for cultivated species of the human gut microbiota.</title>
        <authorList>
            <person name="Zou Y."/>
            <person name="Xue W."/>
            <person name="Luo G."/>
        </authorList>
    </citation>
    <scope>NUCLEOTIDE SEQUENCE [LARGE SCALE GENOMIC DNA]</scope>
    <source>
        <strain evidence="6 7">AF18-46</strain>
    </source>
</reference>
<dbReference type="Pfam" id="PF00753">
    <property type="entry name" value="Lactamase_B"/>
    <property type="match status" value="1"/>
</dbReference>
<keyword evidence="2" id="KW-0479">Metal-binding</keyword>
<dbReference type="PANTHER" id="PTHR46233:SF3">
    <property type="entry name" value="HYDROXYACYLGLUTATHIONE HYDROLASE GLOC"/>
    <property type="match status" value="1"/>
</dbReference>
<comment type="cofactor">
    <cofactor evidence="1">
        <name>Zn(2+)</name>
        <dbReference type="ChEBI" id="CHEBI:29105"/>
    </cofactor>
</comment>
<comment type="caution">
    <text evidence="6">The sequence shown here is derived from an EMBL/GenBank/DDBJ whole genome shotgun (WGS) entry which is preliminary data.</text>
</comment>
<accession>A0A412PEZ7</accession>
<dbReference type="InterPro" id="IPR036866">
    <property type="entry name" value="RibonucZ/Hydroxyglut_hydro"/>
</dbReference>
<evidence type="ECO:0000256" key="1">
    <source>
        <dbReference type="ARBA" id="ARBA00001947"/>
    </source>
</evidence>
<evidence type="ECO:0000256" key="2">
    <source>
        <dbReference type="ARBA" id="ARBA00022723"/>
    </source>
</evidence>
<dbReference type="EMBL" id="QRWX01000002">
    <property type="protein sequence ID" value="RGT56202.1"/>
    <property type="molecule type" value="Genomic_DNA"/>
</dbReference>
<dbReference type="AlphaFoldDB" id="A0A412PEZ7"/>
<evidence type="ECO:0000256" key="4">
    <source>
        <dbReference type="ARBA" id="ARBA00022833"/>
    </source>
</evidence>
<gene>
    <name evidence="6" type="ORF">DWX20_05180</name>
</gene>
<dbReference type="PANTHER" id="PTHR46233">
    <property type="entry name" value="HYDROXYACYLGLUTATHIONE HYDROLASE GLOC"/>
    <property type="match status" value="1"/>
</dbReference>
<evidence type="ECO:0000313" key="7">
    <source>
        <dbReference type="Proteomes" id="UP000284731"/>
    </source>
</evidence>
<dbReference type="Gene3D" id="3.60.15.10">
    <property type="entry name" value="Ribonuclease Z/Hydroxyacylglutathione hydrolase-like"/>
    <property type="match status" value="1"/>
</dbReference>
<evidence type="ECO:0000313" key="6">
    <source>
        <dbReference type="EMBL" id="RGT56202.1"/>
    </source>
</evidence>
<dbReference type="Proteomes" id="UP000284731">
    <property type="component" value="Unassembled WGS sequence"/>
</dbReference>
<dbReference type="SUPFAM" id="SSF56281">
    <property type="entry name" value="Metallo-hydrolase/oxidoreductase"/>
    <property type="match status" value="1"/>
</dbReference>
<dbReference type="RefSeq" id="WP_118764741.1">
    <property type="nucleotide sequence ID" value="NZ_CABJCF010000002.1"/>
</dbReference>
<sequence length="201" mass="22569">MRLDILPIGQFEENSYVLHDNGHVLFIDPGRYYKKIMECVGKDEVVDGIVLTHGHSDHTGAVDDLCDVYNCPVYMDYHDLPLVLPSNAGHYGYSAPVYASIHDLNEKQVKIGTFSLEIHHTPGHTDGSICVRYKNILFTGDTLFASSCGRTDLYSGSDEKMRLTLEYLKTLPHDLQIYPGHGPASTIGIEVRNNPYMISYF</sequence>
<name>A0A412PEZ7_9FIRM</name>
<organism evidence="6 7">
    <name type="scientific">Solobacterium moorei</name>
    <dbReference type="NCBI Taxonomy" id="102148"/>
    <lineage>
        <taxon>Bacteria</taxon>
        <taxon>Bacillati</taxon>
        <taxon>Bacillota</taxon>
        <taxon>Erysipelotrichia</taxon>
        <taxon>Erysipelotrichales</taxon>
        <taxon>Erysipelotrichaceae</taxon>
        <taxon>Solobacterium</taxon>
    </lineage>
</organism>
<dbReference type="SMART" id="SM00849">
    <property type="entry name" value="Lactamase_B"/>
    <property type="match status" value="1"/>
</dbReference>
<dbReference type="GO" id="GO:0046872">
    <property type="term" value="F:metal ion binding"/>
    <property type="evidence" value="ECO:0007669"/>
    <property type="project" value="UniProtKB-KW"/>
</dbReference>
<dbReference type="InterPro" id="IPR001279">
    <property type="entry name" value="Metallo-B-lactamas"/>
</dbReference>
<keyword evidence="4" id="KW-0862">Zinc</keyword>
<protein>
    <submittedName>
        <fullName evidence="6">MBL fold metallo-hydrolase</fullName>
    </submittedName>
</protein>
<dbReference type="CDD" id="cd06262">
    <property type="entry name" value="metallo-hydrolase-like_MBL-fold"/>
    <property type="match status" value="1"/>
</dbReference>
<evidence type="ECO:0000259" key="5">
    <source>
        <dbReference type="SMART" id="SM00849"/>
    </source>
</evidence>
<feature type="domain" description="Metallo-beta-lactamase" evidence="5">
    <location>
        <begin position="12"/>
        <end position="181"/>
    </location>
</feature>
<evidence type="ECO:0000256" key="3">
    <source>
        <dbReference type="ARBA" id="ARBA00022801"/>
    </source>
</evidence>
<dbReference type="GO" id="GO:0016787">
    <property type="term" value="F:hydrolase activity"/>
    <property type="evidence" value="ECO:0007669"/>
    <property type="project" value="UniProtKB-KW"/>
</dbReference>
<keyword evidence="3 6" id="KW-0378">Hydrolase</keyword>
<proteinExistence type="predicted"/>